<gene>
    <name evidence="1" type="ORF">SAMN02927900_05895</name>
</gene>
<proteinExistence type="predicted"/>
<dbReference type="Proteomes" id="UP000199542">
    <property type="component" value="Unassembled WGS sequence"/>
</dbReference>
<name>A0A1G4U054_9HYPH</name>
<evidence type="ECO:0000313" key="2">
    <source>
        <dbReference type="Proteomes" id="UP000199542"/>
    </source>
</evidence>
<accession>A0A1G4U054</accession>
<organism evidence="1 2">
    <name type="scientific">Rhizobium mongolense subsp. loessense</name>
    <dbReference type="NCBI Taxonomy" id="158890"/>
    <lineage>
        <taxon>Bacteria</taxon>
        <taxon>Pseudomonadati</taxon>
        <taxon>Pseudomonadota</taxon>
        <taxon>Alphaproteobacteria</taxon>
        <taxon>Hyphomicrobiales</taxon>
        <taxon>Rhizobiaceae</taxon>
        <taxon>Rhizobium/Agrobacterium group</taxon>
        <taxon>Rhizobium</taxon>
    </lineage>
</organism>
<sequence length="245" mass="28720">MRRRPARIERWLCEPAQYIRKGNRSSPPQSRISFIAAPREHAVTILALFPLEGGYDDQPLERKSARLLSRTFVGDEELISQSSRTATGRHCRQRSERYWPGFVRQEWWQPESIWRSVEDSARTSFDRKPARSRIPLSMRDRWVRRAGARSSTSTMSAPARQCRCCPLRCFPRQRTLGSWQRLHRRAHREQRQAEQLPPLLMFRLWRSACSRVSQVRRLPGRTSPAGLHRFLELGLCRRTSAAQAM</sequence>
<protein>
    <submittedName>
        <fullName evidence="1">Uncharacterized protein</fullName>
    </submittedName>
</protein>
<dbReference type="AlphaFoldDB" id="A0A1G4U054"/>
<evidence type="ECO:0000313" key="1">
    <source>
        <dbReference type="EMBL" id="SCW86947.1"/>
    </source>
</evidence>
<reference evidence="1 2" key="1">
    <citation type="submission" date="2016-10" db="EMBL/GenBank/DDBJ databases">
        <authorList>
            <person name="de Groot N.N."/>
        </authorList>
    </citation>
    <scope>NUCLEOTIDE SEQUENCE [LARGE SCALE GENOMIC DNA]</scope>
    <source>
        <strain evidence="1 2">CGMCC 1.3401</strain>
    </source>
</reference>
<dbReference type="EMBL" id="FMTM01000015">
    <property type="protein sequence ID" value="SCW86947.1"/>
    <property type="molecule type" value="Genomic_DNA"/>
</dbReference>